<proteinExistence type="predicted"/>
<name>A0A8J2WGB5_9CRUS</name>
<organism evidence="2 3">
    <name type="scientific">Daphnia galeata</name>
    <dbReference type="NCBI Taxonomy" id="27404"/>
    <lineage>
        <taxon>Eukaryota</taxon>
        <taxon>Metazoa</taxon>
        <taxon>Ecdysozoa</taxon>
        <taxon>Arthropoda</taxon>
        <taxon>Crustacea</taxon>
        <taxon>Branchiopoda</taxon>
        <taxon>Diplostraca</taxon>
        <taxon>Cladocera</taxon>
        <taxon>Anomopoda</taxon>
        <taxon>Daphniidae</taxon>
        <taxon>Daphnia</taxon>
    </lineage>
</organism>
<gene>
    <name evidence="2" type="ORF">DGAL_LOCUS2741</name>
</gene>
<evidence type="ECO:0000313" key="3">
    <source>
        <dbReference type="Proteomes" id="UP000789390"/>
    </source>
</evidence>
<dbReference type="OrthoDB" id="6404680at2759"/>
<keyword evidence="1" id="KW-0175">Coiled coil</keyword>
<dbReference type="EMBL" id="CAKKLH010000037">
    <property type="protein sequence ID" value="CAH0100488.1"/>
    <property type="molecule type" value="Genomic_DNA"/>
</dbReference>
<dbReference type="Proteomes" id="UP000789390">
    <property type="component" value="Unassembled WGS sequence"/>
</dbReference>
<evidence type="ECO:0000313" key="2">
    <source>
        <dbReference type="EMBL" id="CAH0100488.1"/>
    </source>
</evidence>
<keyword evidence="3" id="KW-1185">Reference proteome</keyword>
<comment type="caution">
    <text evidence="2">The sequence shown here is derived from an EMBL/GenBank/DDBJ whole genome shotgun (WGS) entry which is preliminary data.</text>
</comment>
<protein>
    <submittedName>
        <fullName evidence="2">Uncharacterized protein</fullName>
    </submittedName>
</protein>
<sequence>MDCPVYAKRQDTIKFAYDNNISIPEAIRACNEKIPQNPKSPHASSQQLTEIDSLKKEVERLRESLEQSQVKTTEELKSLSAKAEATDVEISTIKSQVIPLISLPTIVEDIKTNTEEGFKSTIEKLNLLFELFKNNNDDGPPQKKSPNQPNFCPIEQPQFEEHTFDAKIVESLQDNSPHPVNSEFTTIEINNCLQDLKSKAMGPDLIHNRIFSLSIGKCAALTFSRKRTHLPHLNLQLMGSSIIEVKHFKFLGLIFDSKLSWDKHIEEINTCLIRRVSLQVSQPLSSWTRWTPRTYSLCKAPTKCLLIPSRLGN</sequence>
<feature type="coiled-coil region" evidence="1">
    <location>
        <begin position="44"/>
        <end position="82"/>
    </location>
</feature>
<evidence type="ECO:0000256" key="1">
    <source>
        <dbReference type="SAM" id="Coils"/>
    </source>
</evidence>
<reference evidence="2" key="1">
    <citation type="submission" date="2021-11" db="EMBL/GenBank/DDBJ databases">
        <authorList>
            <person name="Schell T."/>
        </authorList>
    </citation>
    <scope>NUCLEOTIDE SEQUENCE</scope>
    <source>
        <strain evidence="2">M5</strain>
    </source>
</reference>
<accession>A0A8J2WGB5</accession>
<dbReference type="AlphaFoldDB" id="A0A8J2WGB5"/>